<proteinExistence type="predicted"/>
<evidence type="ECO:0000313" key="2">
    <source>
        <dbReference type="EMBL" id="MQM23561.1"/>
    </source>
</evidence>
<comment type="caution">
    <text evidence="2">The sequence shown here is derived from an EMBL/GenBank/DDBJ whole genome shotgun (WGS) entry which is preliminary data.</text>
</comment>
<gene>
    <name evidence="2" type="ORF">Taro_056628</name>
</gene>
<protein>
    <submittedName>
        <fullName evidence="2">Uncharacterized protein</fullName>
    </submittedName>
</protein>
<dbReference type="AlphaFoldDB" id="A0A843XX30"/>
<accession>A0A843XX30</accession>
<keyword evidence="3" id="KW-1185">Reference proteome</keyword>
<organism evidence="2 3">
    <name type="scientific">Colocasia esculenta</name>
    <name type="common">Wild taro</name>
    <name type="synonym">Arum esculentum</name>
    <dbReference type="NCBI Taxonomy" id="4460"/>
    <lineage>
        <taxon>Eukaryota</taxon>
        <taxon>Viridiplantae</taxon>
        <taxon>Streptophyta</taxon>
        <taxon>Embryophyta</taxon>
        <taxon>Tracheophyta</taxon>
        <taxon>Spermatophyta</taxon>
        <taxon>Magnoliopsida</taxon>
        <taxon>Liliopsida</taxon>
        <taxon>Araceae</taxon>
        <taxon>Aroideae</taxon>
        <taxon>Colocasieae</taxon>
        <taxon>Colocasia</taxon>
    </lineage>
</organism>
<evidence type="ECO:0000256" key="1">
    <source>
        <dbReference type="SAM" id="MobiDB-lite"/>
    </source>
</evidence>
<dbReference type="EMBL" id="NMUH01016870">
    <property type="protein sequence ID" value="MQM23561.1"/>
    <property type="molecule type" value="Genomic_DNA"/>
</dbReference>
<evidence type="ECO:0000313" key="3">
    <source>
        <dbReference type="Proteomes" id="UP000652761"/>
    </source>
</evidence>
<sequence length="176" mass="20952">MESMRLDLMRTEGRLLEAREREAERAWAQITADYEILKNRVLKKRREQQCGAGGLRPEASMATRPPLPDRHREREEEEVFQHTDLQGSLAYLEDYRARYAGRVRLDRRVMPELEARQGVGVTLQAQMESMRLDLMRTEGRLLEAREREAERAWAQITADYEILKNRVLKKRREQQW</sequence>
<feature type="region of interest" description="Disordered" evidence="1">
    <location>
        <begin position="48"/>
        <end position="71"/>
    </location>
</feature>
<dbReference type="Proteomes" id="UP000652761">
    <property type="component" value="Unassembled WGS sequence"/>
</dbReference>
<reference evidence="2" key="1">
    <citation type="submission" date="2017-07" db="EMBL/GenBank/DDBJ databases">
        <title>Taro Niue Genome Assembly and Annotation.</title>
        <authorList>
            <person name="Atibalentja N."/>
            <person name="Keating K."/>
            <person name="Fields C.J."/>
        </authorList>
    </citation>
    <scope>NUCLEOTIDE SEQUENCE</scope>
    <source>
        <strain evidence="2">Niue_2</strain>
        <tissue evidence="2">Leaf</tissue>
    </source>
</reference>
<name>A0A843XX30_COLES</name>